<evidence type="ECO:0000259" key="13">
    <source>
        <dbReference type="Pfam" id="PF00520"/>
    </source>
</evidence>
<dbReference type="InterPro" id="IPR003131">
    <property type="entry name" value="T1-type_BTB"/>
</dbReference>
<reference evidence="16" key="1">
    <citation type="submission" date="2025-08" db="UniProtKB">
        <authorList>
            <consortium name="RefSeq"/>
        </authorList>
    </citation>
    <scope>IDENTIFICATION</scope>
</reference>
<keyword evidence="8 12" id="KW-1133">Transmembrane helix</keyword>
<evidence type="ECO:0000256" key="12">
    <source>
        <dbReference type="SAM" id="Phobius"/>
    </source>
</evidence>
<dbReference type="PRINTS" id="PR01494">
    <property type="entry name" value="KV9CHANNEL"/>
</dbReference>
<evidence type="ECO:0000256" key="8">
    <source>
        <dbReference type="ARBA" id="ARBA00022989"/>
    </source>
</evidence>
<sequence length="424" mass="48236">MARVGLVENISAVHKTSSTSISNLLTVNISGQRFQLIRNILYIHGSTRLGRLVTQPSVEDNLFDYYDELLDEYFFQRDPTCFPMILAYYASGQLHLSCFYCVEFLQNEMLYWGIPFSFQGCCTNQRLIGLASIENKKNCTNDLDKINEQSRSFESKVSSIRKEKIWNFLENEDSSTIAMVFSKLSLIMTIIFIITLCLSTFPELNITLPNGKKEVNSKLKNLDASCFVWFTCEYIARFLSCPNKLLFLKSFLSAIDLLAITSTFTNLIVTASLGRNSLYNVAAARGIKALQILCIFRIFKLGRYFPGFQVLGHTILQCVSELVLFLMLVIVDMVFFSALVYHVEEHVQDTKFTSIVESFWWAIATISTVGYGDIYPRTTIGKLLGGMCCLSGMLFITLPIPIIANNFFNSYKHLIETRKQNKSK</sequence>
<dbReference type="RefSeq" id="XP_065654196.1">
    <property type="nucleotide sequence ID" value="XM_065798124.1"/>
</dbReference>
<proteinExistence type="predicted"/>
<evidence type="ECO:0000256" key="2">
    <source>
        <dbReference type="ARBA" id="ARBA00022448"/>
    </source>
</evidence>
<keyword evidence="15" id="KW-1185">Reference proteome</keyword>
<dbReference type="Gene3D" id="1.20.120.350">
    <property type="entry name" value="Voltage-gated potassium channels. Chain C"/>
    <property type="match status" value="1"/>
</dbReference>
<evidence type="ECO:0000313" key="15">
    <source>
        <dbReference type="Proteomes" id="UP001652625"/>
    </source>
</evidence>
<evidence type="ECO:0000256" key="1">
    <source>
        <dbReference type="ARBA" id="ARBA00004141"/>
    </source>
</evidence>
<dbReference type="InterPro" id="IPR011333">
    <property type="entry name" value="SKP1/BTB/POZ_sf"/>
</dbReference>
<evidence type="ECO:0000313" key="16">
    <source>
        <dbReference type="RefSeq" id="XP_065654196.1"/>
    </source>
</evidence>
<feature type="transmembrane region" description="Helical" evidence="12">
    <location>
        <begin position="383"/>
        <end position="404"/>
    </location>
</feature>
<protein>
    <submittedName>
        <fullName evidence="16">Potassium voltage-gated channel subfamily B member 1-like</fullName>
    </submittedName>
</protein>
<dbReference type="GeneID" id="105845744"/>
<evidence type="ECO:0000256" key="7">
    <source>
        <dbReference type="ARBA" id="ARBA00022958"/>
    </source>
</evidence>
<dbReference type="Pfam" id="PF02214">
    <property type="entry name" value="BTB_2"/>
    <property type="match status" value="1"/>
</dbReference>
<dbReference type="InterPro" id="IPR028325">
    <property type="entry name" value="VG_K_chnl"/>
</dbReference>
<organism evidence="15 16">
    <name type="scientific">Hydra vulgaris</name>
    <name type="common">Hydra</name>
    <name type="synonym">Hydra attenuata</name>
    <dbReference type="NCBI Taxonomy" id="6087"/>
    <lineage>
        <taxon>Eukaryota</taxon>
        <taxon>Metazoa</taxon>
        <taxon>Cnidaria</taxon>
        <taxon>Hydrozoa</taxon>
        <taxon>Hydroidolina</taxon>
        <taxon>Anthoathecata</taxon>
        <taxon>Aplanulata</taxon>
        <taxon>Hydridae</taxon>
        <taxon>Hydra</taxon>
    </lineage>
</organism>
<keyword evidence="3" id="KW-0633">Potassium transport</keyword>
<keyword evidence="9" id="KW-0406">Ion transport</keyword>
<keyword evidence="11" id="KW-0407">Ion channel</keyword>
<comment type="subcellular location">
    <subcellularLocation>
        <location evidence="1">Membrane</location>
        <topology evidence="1">Multi-pass membrane protein</topology>
    </subcellularLocation>
</comment>
<keyword evidence="2" id="KW-0813">Transport</keyword>
<dbReference type="Pfam" id="PF00520">
    <property type="entry name" value="Ion_trans"/>
    <property type="match status" value="1"/>
</dbReference>
<evidence type="ECO:0000256" key="4">
    <source>
        <dbReference type="ARBA" id="ARBA00022692"/>
    </source>
</evidence>
<evidence type="ECO:0000256" key="11">
    <source>
        <dbReference type="ARBA" id="ARBA00023303"/>
    </source>
</evidence>
<feature type="transmembrane region" description="Helical" evidence="12">
    <location>
        <begin position="184"/>
        <end position="202"/>
    </location>
</feature>
<dbReference type="InterPro" id="IPR027359">
    <property type="entry name" value="Volt_channel_dom_sf"/>
</dbReference>
<evidence type="ECO:0000256" key="5">
    <source>
        <dbReference type="ARBA" id="ARBA00022826"/>
    </source>
</evidence>
<dbReference type="InterPro" id="IPR005821">
    <property type="entry name" value="Ion_trans_dom"/>
</dbReference>
<evidence type="ECO:0000256" key="3">
    <source>
        <dbReference type="ARBA" id="ARBA00022538"/>
    </source>
</evidence>
<dbReference type="PANTHER" id="PTHR11537:SF254">
    <property type="entry name" value="POTASSIUM VOLTAGE-GATED CHANNEL PROTEIN SHAB"/>
    <property type="match status" value="1"/>
</dbReference>
<keyword evidence="6" id="KW-0851">Voltage-gated channel</keyword>
<evidence type="ECO:0000259" key="14">
    <source>
        <dbReference type="Pfam" id="PF02214"/>
    </source>
</evidence>
<dbReference type="Gene3D" id="3.30.710.10">
    <property type="entry name" value="Potassium Channel Kv1.1, Chain A"/>
    <property type="match status" value="1"/>
</dbReference>
<feature type="domain" description="Potassium channel tetramerisation-type BTB" evidence="14">
    <location>
        <begin position="26"/>
        <end position="117"/>
    </location>
</feature>
<keyword evidence="5" id="KW-0631">Potassium channel</keyword>
<keyword evidence="10 12" id="KW-0472">Membrane</keyword>
<dbReference type="Gene3D" id="1.10.287.70">
    <property type="match status" value="1"/>
</dbReference>
<feature type="transmembrane region" description="Helical" evidence="12">
    <location>
        <begin position="352"/>
        <end position="371"/>
    </location>
</feature>
<evidence type="ECO:0000256" key="9">
    <source>
        <dbReference type="ARBA" id="ARBA00023065"/>
    </source>
</evidence>
<keyword evidence="7" id="KW-0630">Potassium</keyword>
<dbReference type="InterPro" id="IPR003968">
    <property type="entry name" value="K_chnl_volt-dep_Kv"/>
</dbReference>
<dbReference type="PANTHER" id="PTHR11537">
    <property type="entry name" value="VOLTAGE-GATED POTASSIUM CHANNEL"/>
    <property type="match status" value="1"/>
</dbReference>
<dbReference type="PRINTS" id="PR01491">
    <property type="entry name" value="KVCHANNEL"/>
</dbReference>
<name>A0ABM4BY85_HYDVU</name>
<dbReference type="SUPFAM" id="SSF54695">
    <property type="entry name" value="POZ domain"/>
    <property type="match status" value="1"/>
</dbReference>
<dbReference type="PRINTS" id="PR00169">
    <property type="entry name" value="KCHANNEL"/>
</dbReference>
<accession>A0ABM4BY85</accession>
<evidence type="ECO:0000256" key="10">
    <source>
        <dbReference type="ARBA" id="ARBA00023136"/>
    </source>
</evidence>
<dbReference type="CDD" id="cd18317">
    <property type="entry name" value="BTB_POZ_Kv"/>
    <property type="match status" value="1"/>
</dbReference>
<gene>
    <name evidence="16" type="primary">LOC105845744</name>
</gene>
<dbReference type="SUPFAM" id="SSF81324">
    <property type="entry name" value="Voltage-gated potassium channels"/>
    <property type="match status" value="1"/>
</dbReference>
<feature type="domain" description="Ion transport" evidence="13">
    <location>
        <begin position="179"/>
        <end position="413"/>
    </location>
</feature>
<dbReference type="InterPro" id="IPR003971">
    <property type="entry name" value="K_chnl_volt-dep_Kv5/Kv9"/>
</dbReference>
<keyword evidence="4 12" id="KW-0812">Transmembrane</keyword>
<dbReference type="Proteomes" id="UP001652625">
    <property type="component" value="Chromosome 05"/>
</dbReference>
<feature type="transmembrane region" description="Helical" evidence="12">
    <location>
        <begin position="319"/>
        <end position="340"/>
    </location>
</feature>
<evidence type="ECO:0000256" key="6">
    <source>
        <dbReference type="ARBA" id="ARBA00022882"/>
    </source>
</evidence>